<dbReference type="Pfam" id="PF01544">
    <property type="entry name" value="CorA"/>
    <property type="match status" value="1"/>
</dbReference>
<keyword evidence="3 6" id="KW-1133">Transmembrane helix</keyword>
<name>A0A6A6FG25_9PEZI</name>
<dbReference type="InterPro" id="IPR045863">
    <property type="entry name" value="CorA_TM1_TM2"/>
</dbReference>
<feature type="transmembrane region" description="Helical" evidence="6">
    <location>
        <begin position="68"/>
        <end position="92"/>
    </location>
</feature>
<feature type="compositionally biased region" description="Basic and acidic residues" evidence="5">
    <location>
        <begin position="111"/>
        <end position="128"/>
    </location>
</feature>
<dbReference type="GO" id="GO:0046873">
    <property type="term" value="F:metal ion transmembrane transporter activity"/>
    <property type="evidence" value="ECO:0007669"/>
    <property type="project" value="InterPro"/>
</dbReference>
<dbReference type="AlphaFoldDB" id="A0A6A6FG25"/>
<evidence type="ECO:0000256" key="4">
    <source>
        <dbReference type="ARBA" id="ARBA00023136"/>
    </source>
</evidence>
<feature type="compositionally biased region" description="Basic residues" evidence="5">
    <location>
        <begin position="132"/>
        <end position="142"/>
    </location>
</feature>
<organism evidence="7 8">
    <name type="scientific">Cercospora zeae-maydis SCOH1-5</name>
    <dbReference type="NCBI Taxonomy" id="717836"/>
    <lineage>
        <taxon>Eukaryota</taxon>
        <taxon>Fungi</taxon>
        <taxon>Dikarya</taxon>
        <taxon>Ascomycota</taxon>
        <taxon>Pezizomycotina</taxon>
        <taxon>Dothideomycetes</taxon>
        <taxon>Dothideomycetidae</taxon>
        <taxon>Mycosphaerellales</taxon>
        <taxon>Mycosphaerellaceae</taxon>
        <taxon>Cercospora</taxon>
    </lineage>
</organism>
<dbReference type="OrthoDB" id="3231000at2759"/>
<dbReference type="Gene3D" id="1.20.58.340">
    <property type="entry name" value="Magnesium transport protein CorA, transmembrane region"/>
    <property type="match status" value="1"/>
</dbReference>
<dbReference type="Proteomes" id="UP000799539">
    <property type="component" value="Unassembled WGS sequence"/>
</dbReference>
<dbReference type="GO" id="GO:0016020">
    <property type="term" value="C:membrane"/>
    <property type="evidence" value="ECO:0007669"/>
    <property type="project" value="UniProtKB-SubCell"/>
</dbReference>
<evidence type="ECO:0000313" key="7">
    <source>
        <dbReference type="EMBL" id="KAF2212264.1"/>
    </source>
</evidence>
<gene>
    <name evidence="7" type="ORF">CERZMDRAFT_97542</name>
</gene>
<dbReference type="EMBL" id="ML992673">
    <property type="protein sequence ID" value="KAF2212264.1"/>
    <property type="molecule type" value="Genomic_DNA"/>
</dbReference>
<dbReference type="SUPFAM" id="SSF144083">
    <property type="entry name" value="Magnesium transport protein CorA, transmembrane region"/>
    <property type="match status" value="1"/>
</dbReference>
<evidence type="ECO:0000256" key="3">
    <source>
        <dbReference type="ARBA" id="ARBA00022989"/>
    </source>
</evidence>
<keyword evidence="2 6" id="KW-0812">Transmembrane</keyword>
<feature type="region of interest" description="Disordered" evidence="5">
    <location>
        <begin position="97"/>
        <end position="159"/>
    </location>
</feature>
<keyword evidence="8" id="KW-1185">Reference proteome</keyword>
<keyword evidence="4 6" id="KW-0472">Membrane</keyword>
<comment type="subcellular location">
    <subcellularLocation>
        <location evidence="1">Membrane</location>
        <topology evidence="1">Multi-pass membrane protein</topology>
    </subcellularLocation>
</comment>
<evidence type="ECO:0000256" key="5">
    <source>
        <dbReference type="SAM" id="MobiDB-lite"/>
    </source>
</evidence>
<proteinExistence type="predicted"/>
<dbReference type="InterPro" id="IPR002523">
    <property type="entry name" value="MgTranspt_CorA/ZnTranspt_ZntB"/>
</dbReference>
<accession>A0A6A6FG25</accession>
<feature type="transmembrane region" description="Helical" evidence="6">
    <location>
        <begin position="35"/>
        <end position="56"/>
    </location>
</feature>
<protein>
    <submittedName>
        <fullName evidence="7">Uncharacterized protein</fullName>
    </submittedName>
</protein>
<reference evidence="7" key="1">
    <citation type="journal article" date="2020" name="Stud. Mycol.">
        <title>101 Dothideomycetes genomes: a test case for predicting lifestyles and emergence of pathogens.</title>
        <authorList>
            <person name="Haridas S."/>
            <person name="Albert R."/>
            <person name="Binder M."/>
            <person name="Bloem J."/>
            <person name="Labutti K."/>
            <person name="Salamov A."/>
            <person name="Andreopoulos B."/>
            <person name="Baker S."/>
            <person name="Barry K."/>
            <person name="Bills G."/>
            <person name="Bluhm B."/>
            <person name="Cannon C."/>
            <person name="Castanera R."/>
            <person name="Culley D."/>
            <person name="Daum C."/>
            <person name="Ezra D."/>
            <person name="Gonzalez J."/>
            <person name="Henrissat B."/>
            <person name="Kuo A."/>
            <person name="Liang C."/>
            <person name="Lipzen A."/>
            <person name="Lutzoni F."/>
            <person name="Magnuson J."/>
            <person name="Mondo S."/>
            <person name="Nolan M."/>
            <person name="Ohm R."/>
            <person name="Pangilinan J."/>
            <person name="Park H.-J."/>
            <person name="Ramirez L."/>
            <person name="Alfaro M."/>
            <person name="Sun H."/>
            <person name="Tritt A."/>
            <person name="Yoshinaga Y."/>
            <person name="Zwiers L.-H."/>
            <person name="Turgeon B."/>
            <person name="Goodwin S."/>
            <person name="Spatafora J."/>
            <person name="Crous P."/>
            <person name="Grigoriev I."/>
        </authorList>
    </citation>
    <scope>NUCLEOTIDE SEQUENCE</scope>
    <source>
        <strain evidence="7">SCOH1-5</strain>
    </source>
</reference>
<evidence type="ECO:0000256" key="6">
    <source>
        <dbReference type="SAM" id="Phobius"/>
    </source>
</evidence>
<evidence type="ECO:0000313" key="8">
    <source>
        <dbReference type="Proteomes" id="UP000799539"/>
    </source>
</evidence>
<evidence type="ECO:0000256" key="1">
    <source>
        <dbReference type="ARBA" id="ARBA00004141"/>
    </source>
</evidence>
<evidence type="ECO:0000256" key="2">
    <source>
        <dbReference type="ARBA" id="ARBA00022692"/>
    </source>
</evidence>
<sequence>MARPIIEARMRGEAVYLRMLLQECALLYGERATRLNLLAAISLPLTLATGIFGMNIRQVSGEAKGPGWRPVACVAGPLLGLSLILIIVFWLWTERKRGSGPQDHNQIEAQMGEKRIEQRGNRLEREASHSGQRPKRDGRKWHLPNLGCMKGKSKKNKRK</sequence>